<dbReference type="InterPro" id="IPR002731">
    <property type="entry name" value="ATPase_BadF"/>
</dbReference>
<dbReference type="Gene3D" id="3.30.420.40">
    <property type="match status" value="2"/>
</dbReference>
<gene>
    <name evidence="6" type="primary">hgdC</name>
    <name evidence="6" type="ORF">NCTC12998_02848</name>
</gene>
<dbReference type="CDD" id="cd24109">
    <property type="entry name" value="ASKHA_NBD_YjiL-like"/>
    <property type="match status" value="1"/>
</dbReference>
<reference evidence="6 7" key="1">
    <citation type="submission" date="2019-03" db="EMBL/GenBank/DDBJ databases">
        <authorList>
            <consortium name="Pathogen Informatics"/>
        </authorList>
    </citation>
    <scope>NUCLEOTIDE SEQUENCE [LARGE SCALE GENOMIC DNA]</scope>
    <source>
        <strain evidence="6 7">NCTC12998</strain>
    </source>
</reference>
<evidence type="ECO:0000256" key="2">
    <source>
        <dbReference type="ARBA" id="ARBA00022723"/>
    </source>
</evidence>
<comment type="cofactor">
    <cofactor evidence="1">
        <name>[4Fe-4S] cluster</name>
        <dbReference type="ChEBI" id="CHEBI:49883"/>
    </cofactor>
</comment>
<evidence type="ECO:0000256" key="3">
    <source>
        <dbReference type="ARBA" id="ARBA00023004"/>
    </source>
</evidence>
<dbReference type="Proteomes" id="UP000345637">
    <property type="component" value="Unassembled WGS sequence"/>
</dbReference>
<protein>
    <submittedName>
        <fullName evidence="6">2-hydroxyglutaryl-CoA dehydratase component A</fullName>
    </submittedName>
</protein>
<evidence type="ECO:0000313" key="6">
    <source>
        <dbReference type="EMBL" id="VFS65838.1"/>
    </source>
</evidence>
<feature type="domain" description="ATPase BadF/BadG/BcrA/BcrD type" evidence="5">
    <location>
        <begin position="5"/>
        <end position="245"/>
    </location>
</feature>
<evidence type="ECO:0000313" key="7">
    <source>
        <dbReference type="Proteomes" id="UP000345637"/>
    </source>
</evidence>
<dbReference type="InterPro" id="IPR008275">
    <property type="entry name" value="CoA_E_activase_dom"/>
</dbReference>
<dbReference type="GO" id="GO:0046872">
    <property type="term" value="F:metal ion binding"/>
    <property type="evidence" value="ECO:0007669"/>
    <property type="project" value="UniProtKB-KW"/>
</dbReference>
<name>A0A485B2V2_RAOPL</name>
<dbReference type="Pfam" id="PF01869">
    <property type="entry name" value="BcrAD_BadFG"/>
    <property type="match status" value="1"/>
</dbReference>
<keyword evidence="3" id="KW-0408">Iron</keyword>
<dbReference type="InterPro" id="IPR051805">
    <property type="entry name" value="Dehydratase_Activator_Redct"/>
</dbReference>
<dbReference type="NCBIfam" id="TIGR00241">
    <property type="entry name" value="CoA_E_activ"/>
    <property type="match status" value="1"/>
</dbReference>
<evidence type="ECO:0000259" key="5">
    <source>
        <dbReference type="Pfam" id="PF01869"/>
    </source>
</evidence>
<dbReference type="AlphaFoldDB" id="A0A485B2V2"/>
<proteinExistence type="predicted"/>
<dbReference type="PANTHER" id="PTHR32329:SF2">
    <property type="entry name" value="BIFUNCTIONAL PROTEIN [INCLUDES 2-HYDROXYACYL-COA DEHYDRATASE (N-TER) AND ITS ACTIVATOR DOMAIN (C_TERM)"/>
    <property type="match status" value="1"/>
</dbReference>
<sequence>MIYTVGIDSGSTATKGILLADGVIARRFLCPTPFRPADAINDAWETLRAGLAETPFLTLTGYGRQLVDFADKQVTEISCHGLGARLLAPETRTVIDIGGQDSKVIQLDAQGNLSDFLMNDKCAAGTGRFLEVISRTLGASVEQLDAITEGVEAHAITSMCTVFAESEVISLRSAGVAPEAILAGVINAMARRSANFIGRLSAQGPLLFTGGVSHCATFAAMLERQLGLTVHRHPDAQFAGAIGAAADRPTPEAARMTAYLFLFHSTVGVVRMRKALQAADYPFRSRTFHVSCAAAAGCAFICTVCREKNRSGLSPAKRKPYFALPGMITSCWLTFRSRHKGYPCQGVNHRPAALRLRGPTADRPAPVLFAGRVRRQPPAATRHNARAVAVALAHGIPINPPDRQQSALAA</sequence>
<dbReference type="EMBL" id="CAADJE010000023">
    <property type="protein sequence ID" value="VFS65838.1"/>
    <property type="molecule type" value="Genomic_DNA"/>
</dbReference>
<evidence type="ECO:0000256" key="1">
    <source>
        <dbReference type="ARBA" id="ARBA00001966"/>
    </source>
</evidence>
<keyword evidence="2" id="KW-0479">Metal-binding</keyword>
<dbReference type="SUPFAM" id="SSF53067">
    <property type="entry name" value="Actin-like ATPase domain"/>
    <property type="match status" value="1"/>
</dbReference>
<dbReference type="PANTHER" id="PTHR32329">
    <property type="entry name" value="BIFUNCTIONAL PROTEIN [INCLUDES 2-HYDROXYACYL-COA DEHYDRATASE (N-TER) AND ITS ACTIVATOR DOMAIN (C_TERM)-RELATED"/>
    <property type="match status" value="1"/>
</dbReference>
<dbReference type="GO" id="GO:0051536">
    <property type="term" value="F:iron-sulfur cluster binding"/>
    <property type="evidence" value="ECO:0007669"/>
    <property type="project" value="UniProtKB-KW"/>
</dbReference>
<dbReference type="InterPro" id="IPR043129">
    <property type="entry name" value="ATPase_NBD"/>
</dbReference>
<accession>A0A485B2V2</accession>
<evidence type="ECO:0000256" key="4">
    <source>
        <dbReference type="ARBA" id="ARBA00023014"/>
    </source>
</evidence>
<organism evidence="6 7">
    <name type="scientific">Raoultella planticola</name>
    <name type="common">Klebsiella planticola</name>
    <dbReference type="NCBI Taxonomy" id="575"/>
    <lineage>
        <taxon>Bacteria</taxon>
        <taxon>Pseudomonadati</taxon>
        <taxon>Pseudomonadota</taxon>
        <taxon>Gammaproteobacteria</taxon>
        <taxon>Enterobacterales</taxon>
        <taxon>Enterobacteriaceae</taxon>
        <taxon>Klebsiella/Raoultella group</taxon>
        <taxon>Raoultella</taxon>
    </lineage>
</organism>
<keyword evidence="4" id="KW-0411">Iron-sulfur</keyword>